<gene>
    <name evidence="5" type="ORF">GYMLUDRAFT_1017563</name>
</gene>
<dbReference type="GO" id="GO:0008270">
    <property type="term" value="F:zinc ion binding"/>
    <property type="evidence" value="ECO:0007669"/>
    <property type="project" value="UniProtKB-KW"/>
</dbReference>
<dbReference type="InterPro" id="IPR013083">
    <property type="entry name" value="Znf_RING/FYVE/PHD"/>
</dbReference>
<proteinExistence type="predicted"/>
<dbReference type="OrthoDB" id="3027520at2759"/>
<dbReference type="InterPro" id="IPR019786">
    <property type="entry name" value="Zinc_finger_PHD-type_CS"/>
</dbReference>
<dbReference type="Gene3D" id="3.30.40.10">
    <property type="entry name" value="Zinc/RING finger domain, C3HC4 (zinc finger)"/>
    <property type="match status" value="1"/>
</dbReference>
<reference evidence="5 6" key="1">
    <citation type="submission" date="2014-04" db="EMBL/GenBank/DDBJ databases">
        <title>Evolutionary Origins and Diversification of the Mycorrhizal Mutualists.</title>
        <authorList>
            <consortium name="DOE Joint Genome Institute"/>
            <consortium name="Mycorrhizal Genomics Consortium"/>
            <person name="Kohler A."/>
            <person name="Kuo A."/>
            <person name="Nagy L.G."/>
            <person name="Floudas D."/>
            <person name="Copeland A."/>
            <person name="Barry K.W."/>
            <person name="Cichocki N."/>
            <person name="Veneault-Fourrey C."/>
            <person name="LaButti K."/>
            <person name="Lindquist E.A."/>
            <person name="Lipzen A."/>
            <person name="Lundell T."/>
            <person name="Morin E."/>
            <person name="Murat C."/>
            <person name="Riley R."/>
            <person name="Ohm R."/>
            <person name="Sun H."/>
            <person name="Tunlid A."/>
            <person name="Henrissat B."/>
            <person name="Grigoriev I.V."/>
            <person name="Hibbett D.S."/>
            <person name="Martin F."/>
        </authorList>
    </citation>
    <scope>NUCLEOTIDE SEQUENCE [LARGE SCALE GENOMIC DNA]</scope>
    <source>
        <strain evidence="5 6">FD-317 M1</strain>
    </source>
</reference>
<feature type="region of interest" description="Disordered" evidence="4">
    <location>
        <begin position="1"/>
        <end position="23"/>
    </location>
</feature>
<evidence type="ECO:0000256" key="2">
    <source>
        <dbReference type="ARBA" id="ARBA00022771"/>
    </source>
</evidence>
<name>A0A0D0CKM6_9AGAR</name>
<feature type="compositionally biased region" description="Low complexity" evidence="4">
    <location>
        <begin position="14"/>
        <end position="23"/>
    </location>
</feature>
<dbReference type="HOGENOM" id="CLU_1304995_0_0_1"/>
<evidence type="ECO:0000256" key="4">
    <source>
        <dbReference type="SAM" id="MobiDB-lite"/>
    </source>
</evidence>
<dbReference type="Proteomes" id="UP000053593">
    <property type="component" value="Unassembled WGS sequence"/>
</dbReference>
<dbReference type="InterPro" id="IPR011011">
    <property type="entry name" value="Znf_FYVE_PHD"/>
</dbReference>
<keyword evidence="6" id="KW-1185">Reference proteome</keyword>
<protein>
    <submittedName>
        <fullName evidence="5">Unplaced genomic scaffold GYMLUscaffold_56, whole genome shotgun sequence</fullName>
    </submittedName>
</protein>
<dbReference type="SUPFAM" id="SSF57903">
    <property type="entry name" value="FYVE/PHD zinc finger"/>
    <property type="match status" value="1"/>
</dbReference>
<sequence>MDSENQLDLEIQTSMSSSPAPSDPAHILCRCGIESDGHREAITQEIVCCDGCGRYTHLACLTYCLAPRISGQFLCHICNPKITDFTNYIPPARKSLRRPHSMKTAHERLFPGKGALVKLHVQDKYFYPACILATDAANGTSTVHMWRGIHGNCANKTFIHVPNSRIIDALYGNTTERCSICLGKYDRPHVVTENMQNFWTNYKTLPCDTYT</sequence>
<dbReference type="PROSITE" id="PS01359">
    <property type="entry name" value="ZF_PHD_1"/>
    <property type="match status" value="1"/>
</dbReference>
<organism evidence="5 6">
    <name type="scientific">Collybiopsis luxurians FD-317 M1</name>
    <dbReference type="NCBI Taxonomy" id="944289"/>
    <lineage>
        <taxon>Eukaryota</taxon>
        <taxon>Fungi</taxon>
        <taxon>Dikarya</taxon>
        <taxon>Basidiomycota</taxon>
        <taxon>Agaricomycotina</taxon>
        <taxon>Agaricomycetes</taxon>
        <taxon>Agaricomycetidae</taxon>
        <taxon>Agaricales</taxon>
        <taxon>Marasmiineae</taxon>
        <taxon>Omphalotaceae</taxon>
        <taxon>Collybiopsis</taxon>
        <taxon>Collybiopsis luxurians</taxon>
    </lineage>
</organism>
<dbReference type="EMBL" id="KN834804">
    <property type="protein sequence ID" value="KIK55688.1"/>
    <property type="molecule type" value="Genomic_DNA"/>
</dbReference>
<evidence type="ECO:0000313" key="6">
    <source>
        <dbReference type="Proteomes" id="UP000053593"/>
    </source>
</evidence>
<evidence type="ECO:0000256" key="1">
    <source>
        <dbReference type="ARBA" id="ARBA00022723"/>
    </source>
</evidence>
<accession>A0A0D0CKM6</accession>
<evidence type="ECO:0000313" key="5">
    <source>
        <dbReference type="EMBL" id="KIK55688.1"/>
    </source>
</evidence>
<keyword evidence="1" id="KW-0479">Metal-binding</keyword>
<keyword evidence="3" id="KW-0862">Zinc</keyword>
<keyword evidence="2" id="KW-0863">Zinc-finger</keyword>
<dbReference type="AlphaFoldDB" id="A0A0D0CKM6"/>
<evidence type="ECO:0000256" key="3">
    <source>
        <dbReference type="ARBA" id="ARBA00022833"/>
    </source>
</evidence>